<feature type="chain" id="PRO_5008788256" description="Protein Wnt" evidence="11">
    <location>
        <begin position="23"/>
        <end position="352"/>
    </location>
</feature>
<reference evidence="12 14" key="2">
    <citation type="journal article" date="2013" name="Nature">
        <title>Insights into bilaterian evolution from three spiralian genomes.</title>
        <authorList>
            <person name="Simakov O."/>
            <person name="Marletaz F."/>
            <person name="Cho S.J."/>
            <person name="Edsinger-Gonzales E."/>
            <person name="Havlak P."/>
            <person name="Hellsten U."/>
            <person name="Kuo D.H."/>
            <person name="Larsson T."/>
            <person name="Lv J."/>
            <person name="Arendt D."/>
            <person name="Savage R."/>
            <person name="Osoegawa K."/>
            <person name="de Jong P."/>
            <person name="Grimwood J."/>
            <person name="Chapman J.A."/>
            <person name="Shapiro H."/>
            <person name="Aerts A."/>
            <person name="Otillar R.P."/>
            <person name="Terry A.Y."/>
            <person name="Boore J.L."/>
            <person name="Grigoriev I.V."/>
            <person name="Lindberg D.R."/>
            <person name="Seaver E.C."/>
            <person name="Weisblat D.A."/>
            <person name="Putnam N.H."/>
            <person name="Rokhsar D.S."/>
        </authorList>
    </citation>
    <scope>NUCLEOTIDE SEQUENCE</scope>
    <source>
        <strain evidence="12 14">I ESC-2004</strain>
    </source>
</reference>
<accession>R7UQA1</accession>
<evidence type="ECO:0000256" key="10">
    <source>
        <dbReference type="RuleBase" id="RU003500"/>
    </source>
</evidence>
<dbReference type="CDD" id="cd19336">
    <property type="entry name" value="Wnt_Wnt4"/>
    <property type="match status" value="1"/>
</dbReference>
<evidence type="ECO:0000256" key="1">
    <source>
        <dbReference type="ARBA" id="ARBA00004498"/>
    </source>
</evidence>
<evidence type="ECO:0000313" key="13">
    <source>
        <dbReference type="EnsemblMetazoa" id="CapteP181867"/>
    </source>
</evidence>
<keyword evidence="11" id="KW-0732">Signal</keyword>
<dbReference type="OrthoDB" id="5945655at2759"/>
<evidence type="ECO:0000313" key="14">
    <source>
        <dbReference type="Proteomes" id="UP000014760"/>
    </source>
</evidence>
<dbReference type="GO" id="GO:0005125">
    <property type="term" value="F:cytokine activity"/>
    <property type="evidence" value="ECO:0007669"/>
    <property type="project" value="TreeGrafter"/>
</dbReference>
<dbReference type="Pfam" id="PF00110">
    <property type="entry name" value="wnt"/>
    <property type="match status" value="1"/>
</dbReference>
<dbReference type="EMBL" id="AMQN01001083">
    <property type="status" value="NOT_ANNOTATED_CDS"/>
    <property type="molecule type" value="Genomic_DNA"/>
</dbReference>
<dbReference type="Gene3D" id="3.30.2460.20">
    <property type="match status" value="1"/>
</dbReference>
<dbReference type="GO" id="GO:0060070">
    <property type="term" value="P:canonical Wnt signaling pathway"/>
    <property type="evidence" value="ECO:0007669"/>
    <property type="project" value="TreeGrafter"/>
</dbReference>
<sequence length="352" mass="38900">MKALDFCLILLLLEELCGSTSGLRWLALATVGSVDHIQKEEACDTLSGLVKRQKKICKRNIEVMHAVKKGAVSAIDECQYQFQNRRWNCSTVDHGSAVFGNVLNAGTREAAFVHAISSAGVTYAVTKACSSGQVDKCGCDRSIRGKSPQGFEWAGCSDNVAYGSAFCGMFVDARERAKGRQSSRALMNLHNNEAGRLAVEENMKVQCKCHGVSGSCEMKTCWRGLPSFREVGAMLKDRFDGASEVEEQKVGSRKKLVPKNTQFKPHETQDLVYLEASPDYCISDPETGSLGTSGRTCNRSSKAIDGCELMCCGRGFNVKRRVVDERCHCKFHWCCYVKCQQCKKVVDEYVCR</sequence>
<evidence type="ECO:0000256" key="11">
    <source>
        <dbReference type="SAM" id="SignalP"/>
    </source>
</evidence>
<proteinExistence type="inferred from homology"/>
<evidence type="ECO:0000313" key="12">
    <source>
        <dbReference type="EMBL" id="ELU08380.1"/>
    </source>
</evidence>
<evidence type="ECO:0000256" key="9">
    <source>
        <dbReference type="ARBA" id="ARBA00023288"/>
    </source>
</evidence>
<keyword evidence="3 10" id="KW-0217">Developmental protein</keyword>
<keyword evidence="14" id="KW-1185">Reference proteome</keyword>
<evidence type="ECO:0000256" key="4">
    <source>
        <dbReference type="ARBA" id="ARBA00022525"/>
    </source>
</evidence>
<comment type="subcellular location">
    <subcellularLocation>
        <location evidence="1 10">Secreted</location>
        <location evidence="1 10">Extracellular space</location>
        <location evidence="1 10">Extracellular matrix</location>
    </subcellularLocation>
</comment>
<dbReference type="InterPro" id="IPR043158">
    <property type="entry name" value="Wnt_C"/>
</dbReference>
<organism evidence="12">
    <name type="scientific">Capitella teleta</name>
    <name type="common">Polychaete worm</name>
    <dbReference type="NCBI Taxonomy" id="283909"/>
    <lineage>
        <taxon>Eukaryota</taxon>
        <taxon>Metazoa</taxon>
        <taxon>Spiralia</taxon>
        <taxon>Lophotrochozoa</taxon>
        <taxon>Annelida</taxon>
        <taxon>Polychaeta</taxon>
        <taxon>Sedentaria</taxon>
        <taxon>Scolecida</taxon>
        <taxon>Capitellidae</taxon>
        <taxon>Capitella</taxon>
    </lineage>
</organism>
<feature type="signal peptide" evidence="11">
    <location>
        <begin position="1"/>
        <end position="22"/>
    </location>
</feature>
<keyword evidence="8" id="KW-0325">Glycoprotein</keyword>
<dbReference type="Proteomes" id="UP000014760">
    <property type="component" value="Unassembled WGS sequence"/>
</dbReference>
<dbReference type="PANTHER" id="PTHR12027">
    <property type="entry name" value="WNT RELATED"/>
    <property type="match status" value="1"/>
</dbReference>
<dbReference type="HOGENOM" id="CLU_033039_1_0_1"/>
<comment type="function">
    <text evidence="10">Ligand for members of the frizzled family of seven transmembrane receptors.</text>
</comment>
<dbReference type="GO" id="GO:0005109">
    <property type="term" value="F:frizzled binding"/>
    <property type="evidence" value="ECO:0007669"/>
    <property type="project" value="TreeGrafter"/>
</dbReference>
<name>R7UQA1_CAPTE</name>
<dbReference type="OMA" id="NFEWSGC"/>
<keyword evidence="9" id="KW-0449">Lipoprotein</keyword>
<dbReference type="GO" id="GO:0005615">
    <property type="term" value="C:extracellular space"/>
    <property type="evidence" value="ECO:0007669"/>
    <property type="project" value="TreeGrafter"/>
</dbReference>
<protein>
    <recommendedName>
        <fullName evidence="10">Protein Wnt</fullName>
    </recommendedName>
</protein>
<evidence type="ECO:0000256" key="6">
    <source>
        <dbReference type="ARBA" id="ARBA00022687"/>
    </source>
</evidence>
<evidence type="ECO:0000256" key="7">
    <source>
        <dbReference type="ARBA" id="ARBA00023157"/>
    </source>
</evidence>
<dbReference type="InterPro" id="IPR005817">
    <property type="entry name" value="Wnt"/>
</dbReference>
<dbReference type="STRING" id="283909.R7UQA1"/>
<dbReference type="PANTHER" id="PTHR12027:SF101">
    <property type="entry name" value="PROTEIN WNT-4"/>
    <property type="match status" value="1"/>
</dbReference>
<reference evidence="14" key="1">
    <citation type="submission" date="2012-12" db="EMBL/GenBank/DDBJ databases">
        <authorList>
            <person name="Hellsten U."/>
            <person name="Grimwood J."/>
            <person name="Chapman J.A."/>
            <person name="Shapiro H."/>
            <person name="Aerts A."/>
            <person name="Otillar R.P."/>
            <person name="Terry A.Y."/>
            <person name="Boore J.L."/>
            <person name="Simakov O."/>
            <person name="Marletaz F."/>
            <person name="Cho S.-J."/>
            <person name="Edsinger-Gonzales E."/>
            <person name="Havlak P."/>
            <person name="Kuo D.-H."/>
            <person name="Larsson T."/>
            <person name="Lv J."/>
            <person name="Arendt D."/>
            <person name="Savage R."/>
            <person name="Osoegawa K."/>
            <person name="de Jong P."/>
            <person name="Lindberg D.R."/>
            <person name="Seaver E.C."/>
            <person name="Weisblat D.A."/>
            <person name="Putnam N.H."/>
            <person name="Grigoriev I.V."/>
            <person name="Rokhsar D.S."/>
        </authorList>
    </citation>
    <scope>NUCLEOTIDE SEQUENCE</scope>
    <source>
        <strain evidence="14">I ESC-2004</strain>
    </source>
</reference>
<dbReference type="InterPro" id="IPR018161">
    <property type="entry name" value="Wnt_CS"/>
</dbReference>
<dbReference type="EnsemblMetazoa" id="CapteT181867">
    <property type="protein sequence ID" value="CapteP181867"/>
    <property type="gene ID" value="CapteG181867"/>
</dbReference>
<dbReference type="EMBL" id="KB299137">
    <property type="protein sequence ID" value="ELU08380.1"/>
    <property type="molecule type" value="Genomic_DNA"/>
</dbReference>
<dbReference type="GO" id="GO:0045165">
    <property type="term" value="P:cell fate commitment"/>
    <property type="evidence" value="ECO:0007669"/>
    <property type="project" value="TreeGrafter"/>
</dbReference>
<dbReference type="SMART" id="SM00097">
    <property type="entry name" value="WNT1"/>
    <property type="match status" value="1"/>
</dbReference>
<dbReference type="AlphaFoldDB" id="R7UQA1"/>
<evidence type="ECO:0000256" key="3">
    <source>
        <dbReference type="ARBA" id="ARBA00022473"/>
    </source>
</evidence>
<keyword evidence="7" id="KW-1015">Disulfide bond</keyword>
<evidence type="ECO:0000256" key="8">
    <source>
        <dbReference type="ARBA" id="ARBA00023180"/>
    </source>
</evidence>
<gene>
    <name evidence="12" type="ORF">CAPTEDRAFT_181867</name>
</gene>
<reference evidence="13" key="3">
    <citation type="submission" date="2015-06" db="UniProtKB">
        <authorList>
            <consortium name="EnsemblMetazoa"/>
        </authorList>
    </citation>
    <scope>IDENTIFICATION</scope>
</reference>
<evidence type="ECO:0000256" key="2">
    <source>
        <dbReference type="ARBA" id="ARBA00005683"/>
    </source>
</evidence>
<evidence type="ECO:0000256" key="5">
    <source>
        <dbReference type="ARBA" id="ARBA00022530"/>
    </source>
</evidence>
<dbReference type="FunFam" id="3.30.2460.20:FF:000001">
    <property type="entry name" value="Wnt homolog"/>
    <property type="match status" value="1"/>
</dbReference>
<dbReference type="PROSITE" id="PS00246">
    <property type="entry name" value="WNT1"/>
    <property type="match status" value="1"/>
</dbReference>
<keyword evidence="5" id="KW-0272">Extracellular matrix</keyword>
<keyword evidence="6 10" id="KW-0879">Wnt signaling pathway</keyword>
<dbReference type="PRINTS" id="PR01349">
    <property type="entry name" value="WNTPROTEIN"/>
</dbReference>
<keyword evidence="4" id="KW-0964">Secreted</keyword>
<comment type="similarity">
    <text evidence="2 10">Belongs to the Wnt family.</text>
</comment>
<dbReference type="GO" id="GO:0030182">
    <property type="term" value="P:neuron differentiation"/>
    <property type="evidence" value="ECO:0007669"/>
    <property type="project" value="TreeGrafter"/>
</dbReference>